<dbReference type="RefSeq" id="WP_171156845.1">
    <property type="nucleotide sequence ID" value="NZ_JABENB010000002.1"/>
</dbReference>
<evidence type="ECO:0000256" key="1">
    <source>
        <dbReference type="SAM" id="Phobius"/>
    </source>
</evidence>
<feature type="transmembrane region" description="Helical" evidence="1">
    <location>
        <begin position="84"/>
        <end position="102"/>
    </location>
</feature>
<protein>
    <submittedName>
        <fullName evidence="2">Uncharacterized protein</fullName>
    </submittedName>
</protein>
<dbReference type="InterPro" id="IPR046549">
    <property type="entry name" value="DUF6703"/>
</dbReference>
<keyword evidence="1" id="KW-1133">Transmembrane helix</keyword>
<comment type="caution">
    <text evidence="2">The sequence shown here is derived from an EMBL/GenBank/DDBJ whole genome shotgun (WGS) entry which is preliminary data.</text>
</comment>
<gene>
    <name evidence="2" type="ORF">HJ588_14665</name>
</gene>
<keyword evidence="1" id="KW-0812">Transmembrane</keyword>
<name>A0A849AJF8_9MICO</name>
<dbReference type="Pfam" id="PF20444">
    <property type="entry name" value="DUF6703"/>
    <property type="match status" value="1"/>
</dbReference>
<proteinExistence type="predicted"/>
<organism evidence="2 3">
    <name type="scientific">Flexivirga aerilata</name>
    <dbReference type="NCBI Taxonomy" id="1656889"/>
    <lineage>
        <taxon>Bacteria</taxon>
        <taxon>Bacillati</taxon>
        <taxon>Actinomycetota</taxon>
        <taxon>Actinomycetes</taxon>
        <taxon>Micrococcales</taxon>
        <taxon>Dermacoccaceae</taxon>
        <taxon>Flexivirga</taxon>
    </lineage>
</organism>
<keyword evidence="1" id="KW-0472">Membrane</keyword>
<evidence type="ECO:0000313" key="2">
    <source>
        <dbReference type="EMBL" id="NNG40509.1"/>
    </source>
</evidence>
<dbReference type="AlphaFoldDB" id="A0A849AJF8"/>
<evidence type="ECO:0000313" key="3">
    <source>
        <dbReference type="Proteomes" id="UP000557772"/>
    </source>
</evidence>
<accession>A0A849AJF8</accession>
<feature type="transmembrane region" description="Helical" evidence="1">
    <location>
        <begin position="40"/>
        <end position="72"/>
    </location>
</feature>
<dbReference type="Proteomes" id="UP000557772">
    <property type="component" value="Unassembled WGS sequence"/>
</dbReference>
<reference evidence="2 3" key="1">
    <citation type="submission" date="2020-05" db="EMBL/GenBank/DDBJ databases">
        <title>Flexivirga sp. ID2601S isolated from air conditioner.</title>
        <authorList>
            <person name="Kim D.H."/>
        </authorList>
    </citation>
    <scope>NUCLEOTIDE SEQUENCE [LARGE SCALE GENOMIC DNA]</scope>
    <source>
        <strain evidence="2 3">ID2601S</strain>
    </source>
</reference>
<keyword evidence="3" id="KW-1185">Reference proteome</keyword>
<sequence length="103" mass="10791">MSAPSRPQVHSSPLRVRVEHASGPAVQAIARAPRALPAGIALLLIVIGAIFRGPVGAVCFGICAAVVGWLLYLAWPRIEPIERMMRIAVLFLAVALTVVCAAG</sequence>
<dbReference type="EMBL" id="JABENB010000002">
    <property type="protein sequence ID" value="NNG40509.1"/>
    <property type="molecule type" value="Genomic_DNA"/>
</dbReference>